<accession>A0AA39WLV8</accession>
<keyword evidence="3" id="KW-1185">Reference proteome</keyword>
<feature type="region of interest" description="Disordered" evidence="1">
    <location>
        <begin position="224"/>
        <end position="265"/>
    </location>
</feature>
<dbReference type="EMBL" id="JAULSR010000005">
    <property type="protein sequence ID" value="KAK0617800.1"/>
    <property type="molecule type" value="Genomic_DNA"/>
</dbReference>
<protein>
    <submittedName>
        <fullName evidence="2">Uncharacterized protein</fullName>
    </submittedName>
</protein>
<gene>
    <name evidence="2" type="ORF">B0T17DRAFT_535857</name>
</gene>
<evidence type="ECO:0000313" key="2">
    <source>
        <dbReference type="EMBL" id="KAK0617800.1"/>
    </source>
</evidence>
<feature type="compositionally biased region" description="Low complexity" evidence="1">
    <location>
        <begin position="236"/>
        <end position="245"/>
    </location>
</feature>
<sequence length="298" mass="32610">MLQAEDVADVLRDVVPTIEGHSTEMFTSSTNLPFEDMDTLTNDKTVFPTPSVCHGAHYLDPDVKVIEALPTSIIPKKSGALYYPAVPNFFLGVTDMLGVGIVLLRQAAHAGAYGAHAIHSLREWIGVDMLGVKELYDDQAYAYSVTYHPDDCIMKLYRHYITAPTETGGRPHYHIQLLNHFLLGRYDYLIKGVTAFRNLRDLAKQHRDRFIELANLKARGENAAAANGRAREEDAAATPQANANAGIHQNGQPPPPLAPPNAAVMSGALPPDLQFGLFNFDDNVGQVDPLGGNPSHFQ</sequence>
<evidence type="ECO:0000256" key="1">
    <source>
        <dbReference type="SAM" id="MobiDB-lite"/>
    </source>
</evidence>
<organism evidence="2 3">
    <name type="scientific">Bombardia bombarda</name>
    <dbReference type="NCBI Taxonomy" id="252184"/>
    <lineage>
        <taxon>Eukaryota</taxon>
        <taxon>Fungi</taxon>
        <taxon>Dikarya</taxon>
        <taxon>Ascomycota</taxon>
        <taxon>Pezizomycotina</taxon>
        <taxon>Sordariomycetes</taxon>
        <taxon>Sordariomycetidae</taxon>
        <taxon>Sordariales</taxon>
        <taxon>Lasiosphaeriaceae</taxon>
        <taxon>Bombardia</taxon>
    </lineage>
</organism>
<evidence type="ECO:0000313" key="3">
    <source>
        <dbReference type="Proteomes" id="UP001174934"/>
    </source>
</evidence>
<proteinExistence type="predicted"/>
<name>A0AA39WLV8_9PEZI</name>
<reference evidence="2" key="1">
    <citation type="submission" date="2023-06" db="EMBL/GenBank/DDBJ databases">
        <title>Genome-scale phylogeny and comparative genomics of the fungal order Sordariales.</title>
        <authorList>
            <consortium name="Lawrence Berkeley National Laboratory"/>
            <person name="Hensen N."/>
            <person name="Bonometti L."/>
            <person name="Westerberg I."/>
            <person name="Brannstrom I.O."/>
            <person name="Guillou S."/>
            <person name="Cros-Aarteil S."/>
            <person name="Calhoun S."/>
            <person name="Haridas S."/>
            <person name="Kuo A."/>
            <person name="Mondo S."/>
            <person name="Pangilinan J."/>
            <person name="Riley R."/>
            <person name="LaButti K."/>
            <person name="Andreopoulos B."/>
            <person name="Lipzen A."/>
            <person name="Chen C."/>
            <person name="Yanf M."/>
            <person name="Daum C."/>
            <person name="Ng V."/>
            <person name="Clum A."/>
            <person name="Steindorff A."/>
            <person name="Ohm R."/>
            <person name="Martin F."/>
            <person name="Silar P."/>
            <person name="Natvig D."/>
            <person name="Lalanne C."/>
            <person name="Gautier V."/>
            <person name="Ament-velasquez S.L."/>
            <person name="Kruys A."/>
            <person name="Hutchinson M.I."/>
            <person name="Powell A.J."/>
            <person name="Barry K."/>
            <person name="Miller A.N."/>
            <person name="Grigoriev I.V."/>
            <person name="Debuchy R."/>
            <person name="Gladieux P."/>
            <person name="Thoren M.H."/>
            <person name="Johannesson H."/>
        </authorList>
    </citation>
    <scope>NUCLEOTIDE SEQUENCE</scope>
    <source>
        <strain evidence="2">SMH3391-2</strain>
    </source>
</reference>
<dbReference type="AlphaFoldDB" id="A0AA39WLV8"/>
<comment type="caution">
    <text evidence="2">The sequence shown here is derived from an EMBL/GenBank/DDBJ whole genome shotgun (WGS) entry which is preliminary data.</text>
</comment>
<dbReference type="Proteomes" id="UP001174934">
    <property type="component" value="Unassembled WGS sequence"/>
</dbReference>